<evidence type="ECO:0000313" key="4">
    <source>
        <dbReference type="Proteomes" id="UP000528457"/>
    </source>
</evidence>
<dbReference type="EC" id="4.2.1.57" evidence="3"/>
<dbReference type="SUPFAM" id="SSF52096">
    <property type="entry name" value="ClpP/crotonase"/>
    <property type="match status" value="1"/>
</dbReference>
<dbReference type="Proteomes" id="UP000528457">
    <property type="component" value="Unassembled WGS sequence"/>
</dbReference>
<dbReference type="PANTHER" id="PTHR42964:SF1">
    <property type="entry name" value="POLYKETIDE BIOSYNTHESIS ENOYL-COA HYDRATASE PKSH-RELATED"/>
    <property type="match status" value="1"/>
</dbReference>
<dbReference type="Gene3D" id="1.10.12.10">
    <property type="entry name" value="Lyase 2-enoyl-coa Hydratase, Chain A, domain 2"/>
    <property type="match status" value="1"/>
</dbReference>
<comment type="caution">
    <text evidence="3">The sequence shown here is derived from an EMBL/GenBank/DDBJ whole genome shotgun (WGS) entry which is preliminary data.</text>
</comment>
<dbReference type="InterPro" id="IPR051683">
    <property type="entry name" value="Enoyl-CoA_Hydratase/Isomerase"/>
</dbReference>
<dbReference type="InParanoid" id="A0A7X0JSA1"/>
<evidence type="ECO:0000256" key="2">
    <source>
        <dbReference type="SAM" id="MobiDB-lite"/>
    </source>
</evidence>
<accession>A0A7X0JSA1</accession>
<name>A0A7X0JSA1_9GAMM</name>
<dbReference type="Pfam" id="PF00378">
    <property type="entry name" value="ECH_1"/>
    <property type="match status" value="1"/>
</dbReference>
<dbReference type="GO" id="GO:0050005">
    <property type="term" value="F:isohexenylglutaconyl-CoA hydratase activity"/>
    <property type="evidence" value="ECO:0007669"/>
    <property type="project" value="UniProtKB-EC"/>
</dbReference>
<feature type="compositionally biased region" description="Basic and acidic residues" evidence="2">
    <location>
        <begin position="261"/>
        <end position="270"/>
    </location>
</feature>
<dbReference type="RefSeq" id="WP_166848711.1">
    <property type="nucleotide sequence ID" value="NZ_JAAONY010000001.1"/>
</dbReference>
<dbReference type="EMBL" id="JACHHT010000001">
    <property type="protein sequence ID" value="MBB6521360.1"/>
    <property type="molecule type" value="Genomic_DNA"/>
</dbReference>
<dbReference type="AlphaFoldDB" id="A0A7X0JSA1"/>
<organism evidence="3 4">
    <name type="scientific">Pseudoteredinibacter isoporae</name>
    <dbReference type="NCBI Taxonomy" id="570281"/>
    <lineage>
        <taxon>Bacteria</taxon>
        <taxon>Pseudomonadati</taxon>
        <taxon>Pseudomonadota</taxon>
        <taxon>Gammaproteobacteria</taxon>
        <taxon>Cellvibrionales</taxon>
        <taxon>Cellvibrionaceae</taxon>
        <taxon>Pseudoteredinibacter</taxon>
    </lineage>
</organism>
<sequence>MSTELPQCKELIVEQQDHVLYLTINRPERRNAMTLNMVSEMMAIFEALLPRRDIRAVVFRGAEGHFCAGGDLKDMSGASKAAAEGDPDAYFRLNRQFGKMITLANQIPQVLITALEGTVMGGGFGLACISDWGIAHPSARFALPETSMGLPPAQIAPFVAARVGLTQARRLALFNVRIKADEARELGIVHSVAKDDDDFQALIQTAVEQVKQCAPEANAVTKALLLRVGNEEHEALLDDAARKFSDAVTQGEGPEGTMAFVEKRKPEWAQ</sequence>
<keyword evidence="4" id="KW-1185">Reference proteome</keyword>
<keyword evidence="3" id="KW-0456">Lyase</keyword>
<protein>
    <submittedName>
        <fullName evidence="3">Isohexenylglutaconyl-CoA hydratase</fullName>
        <ecNumber evidence="3">4.2.1.57</ecNumber>
    </submittedName>
</protein>
<gene>
    <name evidence="3" type="ORF">HNR48_001638</name>
</gene>
<dbReference type="InterPro" id="IPR001753">
    <property type="entry name" value="Enoyl-CoA_hydra/iso"/>
</dbReference>
<evidence type="ECO:0000313" key="3">
    <source>
        <dbReference type="EMBL" id="MBB6521360.1"/>
    </source>
</evidence>
<proteinExistence type="inferred from homology"/>
<dbReference type="CDD" id="cd06558">
    <property type="entry name" value="crotonase-like"/>
    <property type="match status" value="1"/>
</dbReference>
<dbReference type="InterPro" id="IPR014748">
    <property type="entry name" value="Enoyl-CoA_hydra_C"/>
</dbReference>
<evidence type="ECO:0000256" key="1">
    <source>
        <dbReference type="ARBA" id="ARBA00005254"/>
    </source>
</evidence>
<dbReference type="Gene3D" id="3.90.226.10">
    <property type="entry name" value="2-enoyl-CoA Hydratase, Chain A, domain 1"/>
    <property type="match status" value="1"/>
</dbReference>
<comment type="similarity">
    <text evidence="1">Belongs to the enoyl-CoA hydratase/isomerase family.</text>
</comment>
<dbReference type="PANTHER" id="PTHR42964">
    <property type="entry name" value="ENOYL-COA HYDRATASE"/>
    <property type="match status" value="1"/>
</dbReference>
<reference evidence="3 4" key="1">
    <citation type="submission" date="2020-08" db="EMBL/GenBank/DDBJ databases">
        <title>Genomic Encyclopedia of Type Strains, Phase IV (KMG-IV): sequencing the most valuable type-strain genomes for metagenomic binning, comparative biology and taxonomic classification.</title>
        <authorList>
            <person name="Goeker M."/>
        </authorList>
    </citation>
    <scope>NUCLEOTIDE SEQUENCE [LARGE SCALE GENOMIC DNA]</scope>
    <source>
        <strain evidence="3 4">DSM 22368</strain>
    </source>
</reference>
<feature type="region of interest" description="Disordered" evidence="2">
    <location>
        <begin position="249"/>
        <end position="270"/>
    </location>
</feature>
<dbReference type="InterPro" id="IPR029045">
    <property type="entry name" value="ClpP/crotonase-like_dom_sf"/>
</dbReference>
<dbReference type="GO" id="GO:0008300">
    <property type="term" value="P:isoprenoid catabolic process"/>
    <property type="evidence" value="ECO:0007669"/>
    <property type="project" value="TreeGrafter"/>
</dbReference>